<feature type="signal peptide" evidence="9">
    <location>
        <begin position="1"/>
        <end position="28"/>
    </location>
</feature>
<dbReference type="SUPFAM" id="SSF49899">
    <property type="entry name" value="Concanavalin A-like lectins/glucanases"/>
    <property type="match status" value="1"/>
</dbReference>
<dbReference type="GO" id="GO:0005975">
    <property type="term" value="P:carbohydrate metabolic process"/>
    <property type="evidence" value="ECO:0007669"/>
    <property type="project" value="InterPro"/>
</dbReference>
<keyword evidence="4" id="KW-0326">Glycosidase</keyword>
<dbReference type="InterPro" id="IPR013320">
    <property type="entry name" value="ConA-like_dom_sf"/>
</dbReference>
<dbReference type="PANTHER" id="PTHR31062">
    <property type="entry name" value="XYLOGLUCAN ENDOTRANSGLUCOSYLASE/HYDROLASE PROTEIN 8-RELATED"/>
    <property type="match status" value="1"/>
</dbReference>
<sequence>MIYVVSRKTIWRLCFVCMLGSAFGLVSAVLSARSAHAQPEGSFLSRFDNGDPLPDGWQISNFAVRSPGLRTAWTRNAVSSGGLKGMPLELRLYPAPAESDKKFFGGQVQRQRRTHYGHYEVEMTAGRGNGVISSFFTYTGPYFGDPHDEIDFEFLGRDTTKVWVNRFAKGERLPGKWIDLGLDAAAGPNVYAFDWLPDRIIWFVNGREIYRIEAKDRVLPDIPGRIYFDIWTGGRGQTNWAGWADQSTESLAKYYCISYRLPHEQAPSCSDERSSTVQSDE</sequence>
<dbReference type="PRINTS" id="PR00737">
    <property type="entry name" value="GLHYDRLASE16"/>
</dbReference>
<organism evidence="11 12">
    <name type="scientific">Limimaricola litoreus</name>
    <dbReference type="NCBI Taxonomy" id="2955316"/>
    <lineage>
        <taxon>Bacteria</taxon>
        <taxon>Pseudomonadati</taxon>
        <taxon>Pseudomonadota</taxon>
        <taxon>Alphaproteobacteria</taxon>
        <taxon>Rhodobacterales</taxon>
        <taxon>Paracoccaceae</taxon>
        <taxon>Limimaricola</taxon>
    </lineage>
</organism>
<keyword evidence="9" id="KW-0732">Signal</keyword>
<name>A0A9X2FRT7_9RHOB</name>
<evidence type="ECO:0000256" key="8">
    <source>
        <dbReference type="PIRSR" id="PIRSR608264-1"/>
    </source>
</evidence>
<dbReference type="InterPro" id="IPR044791">
    <property type="entry name" value="Beta-glucanase/XTH"/>
</dbReference>
<evidence type="ECO:0000256" key="3">
    <source>
        <dbReference type="ARBA" id="ARBA00022801"/>
    </source>
</evidence>
<evidence type="ECO:0000256" key="4">
    <source>
        <dbReference type="ARBA" id="ARBA00023295"/>
    </source>
</evidence>
<dbReference type="Gene3D" id="2.60.120.200">
    <property type="match status" value="1"/>
</dbReference>
<evidence type="ECO:0000256" key="9">
    <source>
        <dbReference type="SAM" id="SignalP"/>
    </source>
</evidence>
<reference evidence="11" key="1">
    <citation type="submission" date="2022-06" db="EMBL/GenBank/DDBJ databases">
        <title>Limimaricola sediminis sp. nov., isolated from an intertidal sediment.</title>
        <authorList>
            <person name="Shao X."/>
        </authorList>
    </citation>
    <scope>NUCLEOTIDE SEQUENCE</scope>
    <source>
        <strain evidence="11">ASW11-118</strain>
    </source>
</reference>
<dbReference type="Proteomes" id="UP001139477">
    <property type="component" value="Unassembled WGS sequence"/>
</dbReference>
<evidence type="ECO:0000256" key="7">
    <source>
        <dbReference type="ARBA" id="ARBA00031665"/>
    </source>
</evidence>
<dbReference type="InterPro" id="IPR008264">
    <property type="entry name" value="Beta_glucanase"/>
</dbReference>
<dbReference type="PROSITE" id="PS01034">
    <property type="entry name" value="GH16_1"/>
    <property type="match status" value="1"/>
</dbReference>
<dbReference type="InterPro" id="IPR008263">
    <property type="entry name" value="GH16_AS"/>
</dbReference>
<feature type="chain" id="PRO_5040837780" description="Beta-glucanase" evidence="9">
    <location>
        <begin position="29"/>
        <end position="281"/>
    </location>
</feature>
<keyword evidence="3" id="KW-0378">Hydrolase</keyword>
<dbReference type="GO" id="GO:0004553">
    <property type="term" value="F:hydrolase activity, hydrolyzing O-glycosyl compounds"/>
    <property type="evidence" value="ECO:0007669"/>
    <property type="project" value="InterPro"/>
</dbReference>
<evidence type="ECO:0000313" key="12">
    <source>
        <dbReference type="Proteomes" id="UP001139477"/>
    </source>
</evidence>
<dbReference type="PROSITE" id="PS51762">
    <property type="entry name" value="GH16_2"/>
    <property type="match status" value="1"/>
</dbReference>
<evidence type="ECO:0000256" key="6">
    <source>
        <dbReference type="ARBA" id="ARBA00029771"/>
    </source>
</evidence>
<keyword evidence="12" id="KW-1185">Reference proteome</keyword>
<feature type="domain" description="GH16" evidence="10">
    <location>
        <begin position="46"/>
        <end position="264"/>
    </location>
</feature>
<evidence type="ECO:0000256" key="2">
    <source>
        <dbReference type="ARBA" id="ARBA00014569"/>
    </source>
</evidence>
<feature type="active site" description="Proton donor" evidence="8">
    <location>
        <position position="153"/>
    </location>
</feature>
<proteinExistence type="inferred from homology"/>
<comment type="similarity">
    <text evidence="1">Belongs to the glycosyl hydrolase 16 family.</text>
</comment>
<evidence type="ECO:0000256" key="1">
    <source>
        <dbReference type="ARBA" id="ARBA00006865"/>
    </source>
</evidence>
<comment type="caution">
    <text evidence="11">The sequence shown here is derived from an EMBL/GenBank/DDBJ whole genome shotgun (WGS) entry which is preliminary data.</text>
</comment>
<accession>A0A9X2FRT7</accession>
<protein>
    <recommendedName>
        <fullName evidence="2">Beta-glucanase</fullName>
    </recommendedName>
    <alternativeName>
        <fullName evidence="7">1,3-1,4-beta-D-glucan 4-glucanohydrolase</fullName>
    </alternativeName>
    <alternativeName>
        <fullName evidence="6">Endo-beta-1,3-1,4 glucanase</fullName>
    </alternativeName>
    <alternativeName>
        <fullName evidence="5">Lichenase</fullName>
    </alternativeName>
</protein>
<dbReference type="EMBL" id="JAMYXC010000313">
    <property type="protein sequence ID" value="MCP1170576.1"/>
    <property type="molecule type" value="Genomic_DNA"/>
</dbReference>
<evidence type="ECO:0000313" key="11">
    <source>
        <dbReference type="EMBL" id="MCP1170576.1"/>
    </source>
</evidence>
<evidence type="ECO:0000256" key="5">
    <source>
        <dbReference type="ARBA" id="ARBA00029722"/>
    </source>
</evidence>
<evidence type="ECO:0000259" key="10">
    <source>
        <dbReference type="PROSITE" id="PS51762"/>
    </source>
</evidence>
<dbReference type="Pfam" id="PF00722">
    <property type="entry name" value="Glyco_hydro_16"/>
    <property type="match status" value="1"/>
</dbReference>
<gene>
    <name evidence="11" type="ORF">NHG85_18900</name>
</gene>
<dbReference type="AlphaFoldDB" id="A0A9X2FRT7"/>
<dbReference type="InterPro" id="IPR000757">
    <property type="entry name" value="Beta-glucanase-like"/>
</dbReference>
<feature type="active site" description="Nucleophile" evidence="8">
    <location>
        <position position="149"/>
    </location>
</feature>